<accession>A0A418NTD0</accession>
<dbReference type="CDD" id="cd02803">
    <property type="entry name" value="OYE_like_FMN_family"/>
    <property type="match status" value="1"/>
</dbReference>
<dbReference type="Gene3D" id="3.20.20.70">
    <property type="entry name" value="Aldolase class I"/>
    <property type="match status" value="1"/>
</dbReference>
<comment type="caution">
    <text evidence="4">The sequence shown here is derived from an EMBL/GenBank/DDBJ whole genome shotgun (WGS) entry which is preliminary data.</text>
</comment>
<keyword evidence="5" id="KW-1185">Reference proteome</keyword>
<name>A0A418NTD0_9SPHN</name>
<evidence type="ECO:0000259" key="3">
    <source>
        <dbReference type="Pfam" id="PF00724"/>
    </source>
</evidence>
<dbReference type="OrthoDB" id="9804454at2"/>
<keyword evidence="1" id="KW-0285">Flavoprotein</keyword>
<evidence type="ECO:0000256" key="1">
    <source>
        <dbReference type="ARBA" id="ARBA00022630"/>
    </source>
</evidence>
<dbReference type="SUPFAM" id="SSF51395">
    <property type="entry name" value="FMN-linked oxidoreductases"/>
    <property type="match status" value="1"/>
</dbReference>
<evidence type="ECO:0000256" key="2">
    <source>
        <dbReference type="ARBA" id="ARBA00023002"/>
    </source>
</evidence>
<gene>
    <name evidence="4" type="ORF">D2V07_08960</name>
</gene>
<sequence>MTGISDRLGLMRGPAWPNRIALAPMTNTQSHPDGSLSEEEFRWLTMRAQGGFGLVMTAAAHVERQGQGFPGQLGIFDDDLHMAGLSRLADAIKAQGAVSSVQLHHAGLRSPDDLVDIPLGPSEDPEIRSRALTLAEVEAARDSFIAAAVRAERAGFDGVEVHGAHGYLLSQFLSRTMNQRTDRYGGTPENRARLLLEVIDGIRAACRPDFQIGLRLSPERFGQDLGEIRDLAAKVLAEETIDYLDMSLWDVFKKPDDERFGDTGLLELFAGLPRDRVALGVAGKIRNRKEVETAMARGADFVFVGRAAILNHDFARRVAEDPEFRSPDLPVSAAHLKDEGVSEVFRDYLRRWPKFVRD</sequence>
<feature type="domain" description="NADH:flavin oxidoreductase/NADH oxidase N-terminal" evidence="3">
    <location>
        <begin position="18"/>
        <end position="320"/>
    </location>
</feature>
<dbReference type="GO" id="GO:0016491">
    <property type="term" value="F:oxidoreductase activity"/>
    <property type="evidence" value="ECO:0007669"/>
    <property type="project" value="UniProtKB-KW"/>
</dbReference>
<dbReference type="AlphaFoldDB" id="A0A418NTD0"/>
<evidence type="ECO:0000313" key="5">
    <source>
        <dbReference type="Proteomes" id="UP000286576"/>
    </source>
</evidence>
<dbReference type="InterPro" id="IPR051799">
    <property type="entry name" value="NADH_flavin_oxidoreductase"/>
</dbReference>
<evidence type="ECO:0000313" key="4">
    <source>
        <dbReference type="EMBL" id="RIV86806.1"/>
    </source>
</evidence>
<dbReference type="Pfam" id="PF00724">
    <property type="entry name" value="Oxidored_FMN"/>
    <property type="match status" value="1"/>
</dbReference>
<proteinExistence type="predicted"/>
<dbReference type="EMBL" id="QXFL01000003">
    <property type="protein sequence ID" value="RIV86806.1"/>
    <property type="molecule type" value="Genomic_DNA"/>
</dbReference>
<dbReference type="PANTHER" id="PTHR43656:SF2">
    <property type="entry name" value="BINDING OXIDOREDUCTASE, PUTATIVE (AFU_ORTHOLOGUE AFUA_2G08260)-RELATED"/>
    <property type="match status" value="1"/>
</dbReference>
<organism evidence="4 5">
    <name type="scientific">Aurantiacibacter zhengii</name>
    <dbReference type="NCBI Taxonomy" id="2307003"/>
    <lineage>
        <taxon>Bacteria</taxon>
        <taxon>Pseudomonadati</taxon>
        <taxon>Pseudomonadota</taxon>
        <taxon>Alphaproteobacteria</taxon>
        <taxon>Sphingomonadales</taxon>
        <taxon>Erythrobacteraceae</taxon>
        <taxon>Aurantiacibacter</taxon>
    </lineage>
</organism>
<dbReference type="GO" id="GO:0010181">
    <property type="term" value="F:FMN binding"/>
    <property type="evidence" value="ECO:0007669"/>
    <property type="project" value="InterPro"/>
</dbReference>
<dbReference type="InterPro" id="IPR013785">
    <property type="entry name" value="Aldolase_TIM"/>
</dbReference>
<protein>
    <submittedName>
        <fullName evidence="4">NADH:flavin oxidoreductase</fullName>
    </submittedName>
</protein>
<reference evidence="4 5" key="1">
    <citation type="submission" date="2018-08" db="EMBL/GenBank/DDBJ databases">
        <title>Erythrobacter zhengii sp.nov., a bacterium isolated from deep-sea sediment.</title>
        <authorList>
            <person name="Fang C."/>
            <person name="Wu Y.-H."/>
            <person name="Sun C."/>
            <person name="Wang H."/>
            <person name="Cheng H."/>
            <person name="Meng F.-X."/>
            <person name="Wang C.-S."/>
            <person name="Xu X.-W."/>
        </authorList>
    </citation>
    <scope>NUCLEOTIDE SEQUENCE [LARGE SCALE GENOMIC DNA]</scope>
    <source>
        <strain evidence="4 5">V18</strain>
    </source>
</reference>
<keyword evidence="2" id="KW-0560">Oxidoreductase</keyword>
<dbReference type="Proteomes" id="UP000286576">
    <property type="component" value="Unassembled WGS sequence"/>
</dbReference>
<dbReference type="PANTHER" id="PTHR43656">
    <property type="entry name" value="BINDING OXIDOREDUCTASE, PUTATIVE (AFU_ORTHOLOGUE AFUA_2G08260)-RELATED"/>
    <property type="match status" value="1"/>
</dbReference>
<dbReference type="RefSeq" id="WP_119586623.1">
    <property type="nucleotide sequence ID" value="NZ_CAWODQ010000022.1"/>
</dbReference>
<dbReference type="InterPro" id="IPR001155">
    <property type="entry name" value="OxRdtase_FMN_N"/>
</dbReference>